<dbReference type="RefSeq" id="WP_266106881.1">
    <property type="nucleotide sequence ID" value="NZ_JANIDW010000003.1"/>
</dbReference>
<sequence length="157" mass="17251">MMVSYAHRSALWIRSAFLMTLATPLWGCNPIDQRTFDPQAGRPPRVAAPALPVSAPGKPAFLQIIDGTPEDEYGPAVEKATKLALSRKANILFIVQGITPMQQTPEAERQTLHDITQHLVSSVGHHILAAGARPIQLDMRVSADPTVHNNMVRIYVR</sequence>
<keyword evidence="3" id="KW-1185">Reference proteome</keyword>
<proteinExistence type="predicted"/>
<feature type="signal peptide" evidence="1">
    <location>
        <begin position="1"/>
        <end position="27"/>
    </location>
</feature>
<dbReference type="EMBL" id="JANIDW010000003">
    <property type="protein sequence ID" value="MCX5614903.1"/>
    <property type="molecule type" value="Genomic_DNA"/>
</dbReference>
<dbReference type="Proteomes" id="UP001165648">
    <property type="component" value="Unassembled WGS sequence"/>
</dbReference>
<feature type="chain" id="PRO_5045447133" evidence="1">
    <location>
        <begin position="28"/>
        <end position="157"/>
    </location>
</feature>
<name>A0ABT3W7X1_9PROT</name>
<reference evidence="2 3" key="1">
    <citation type="submission" date="2022-07" db="EMBL/GenBank/DDBJ databases">
        <title>Bombella genomes.</title>
        <authorList>
            <person name="Harer L."/>
            <person name="Styblova S."/>
            <person name="Ehrmann M."/>
        </authorList>
    </citation>
    <scope>NUCLEOTIDE SEQUENCE [LARGE SCALE GENOMIC DNA]</scope>
    <source>
        <strain evidence="2 3">TMW 2.2558</strain>
    </source>
</reference>
<evidence type="ECO:0000256" key="1">
    <source>
        <dbReference type="SAM" id="SignalP"/>
    </source>
</evidence>
<keyword evidence="1" id="KW-0732">Signal</keyword>
<comment type="caution">
    <text evidence="2">The sequence shown here is derived from an EMBL/GenBank/DDBJ whole genome shotgun (WGS) entry which is preliminary data.</text>
</comment>
<evidence type="ECO:0000313" key="2">
    <source>
        <dbReference type="EMBL" id="MCX5614903.1"/>
    </source>
</evidence>
<accession>A0ABT3W7X1</accession>
<gene>
    <name evidence="2" type="ORF">NQF64_06565</name>
</gene>
<evidence type="ECO:0000313" key="3">
    <source>
        <dbReference type="Proteomes" id="UP001165648"/>
    </source>
</evidence>
<organism evidence="2 3">
    <name type="scientific">Bombella saccharophila</name>
    <dbReference type="NCBI Taxonomy" id="2967338"/>
    <lineage>
        <taxon>Bacteria</taxon>
        <taxon>Pseudomonadati</taxon>
        <taxon>Pseudomonadota</taxon>
        <taxon>Alphaproteobacteria</taxon>
        <taxon>Acetobacterales</taxon>
        <taxon>Acetobacteraceae</taxon>
        <taxon>Bombella</taxon>
    </lineage>
</organism>
<protein>
    <submittedName>
        <fullName evidence="2">Uncharacterized protein</fullName>
    </submittedName>
</protein>